<feature type="region of interest" description="Disordered" evidence="1">
    <location>
        <begin position="1"/>
        <end position="32"/>
    </location>
</feature>
<sequence length="32" mass="3794">MARQHRPMATLSRTPPIPSRSKWKITNNNYQL</sequence>
<protein>
    <submittedName>
        <fullName evidence="2">Uncharacterized protein</fullName>
    </submittedName>
</protein>
<organism evidence="2">
    <name type="scientific">Myoviridae sp. ct1Js5</name>
    <dbReference type="NCBI Taxonomy" id="2826601"/>
    <lineage>
        <taxon>Viruses</taxon>
        <taxon>Duplodnaviria</taxon>
        <taxon>Heunggongvirae</taxon>
        <taxon>Uroviricota</taxon>
        <taxon>Caudoviricetes</taxon>
    </lineage>
</organism>
<name>A0A8S5M9K8_9CAUD</name>
<proteinExistence type="predicted"/>
<evidence type="ECO:0000313" key="2">
    <source>
        <dbReference type="EMBL" id="DAD78848.1"/>
    </source>
</evidence>
<evidence type="ECO:0000256" key="1">
    <source>
        <dbReference type="SAM" id="MobiDB-lite"/>
    </source>
</evidence>
<accession>A0A8S5M9K8</accession>
<reference evidence="2" key="1">
    <citation type="journal article" date="2021" name="Proc. Natl. Acad. Sci. U.S.A.">
        <title>A Catalog of Tens of Thousands of Viruses from Human Metagenomes Reveals Hidden Associations with Chronic Diseases.</title>
        <authorList>
            <person name="Tisza M.J."/>
            <person name="Buck C.B."/>
        </authorList>
    </citation>
    <scope>NUCLEOTIDE SEQUENCE</scope>
    <source>
        <strain evidence="2">Ct1Js5</strain>
    </source>
</reference>
<dbReference type="EMBL" id="BK014852">
    <property type="protein sequence ID" value="DAD78848.1"/>
    <property type="molecule type" value="Genomic_DNA"/>
</dbReference>